<evidence type="ECO:0000313" key="10">
    <source>
        <dbReference type="Proteomes" id="UP000587991"/>
    </source>
</evidence>
<feature type="binding site" evidence="4 6">
    <location>
        <position position="109"/>
    </location>
    <ligand>
        <name>substrate</name>
    </ligand>
</feature>
<dbReference type="Gene3D" id="3.30.70.580">
    <property type="entry name" value="Pseudouridine synthase I, catalytic domain, N-terminal subdomain"/>
    <property type="match status" value="1"/>
</dbReference>
<dbReference type="CDD" id="cd02570">
    <property type="entry name" value="PseudoU_synth_EcTruA"/>
    <property type="match status" value="1"/>
</dbReference>
<evidence type="ECO:0000256" key="1">
    <source>
        <dbReference type="ARBA" id="ARBA00009375"/>
    </source>
</evidence>
<dbReference type="InterPro" id="IPR001406">
    <property type="entry name" value="PsdUridine_synth_TruA"/>
</dbReference>
<organism evidence="9 10">
    <name type="scientific">Leeia aquatica</name>
    <dbReference type="NCBI Taxonomy" id="2725557"/>
    <lineage>
        <taxon>Bacteria</taxon>
        <taxon>Pseudomonadati</taxon>
        <taxon>Pseudomonadota</taxon>
        <taxon>Betaproteobacteria</taxon>
        <taxon>Neisseriales</taxon>
        <taxon>Leeiaceae</taxon>
        <taxon>Leeia</taxon>
    </lineage>
</organism>
<sequence length="266" mass="30181">MRWVLGLEYRGTAFAGWQRQPQVDTLQARLEAAIETIAGQFSTVHAAGRTDRGVHASMQVVHFDTEVHRLEQAWVRGVNSHLPDDMAVLWARPVEAPFHARFSAMRRRYRYFLYSHPVRPGLLATRVGWLHHKLSLQSMQEAASCLLGEHDFSAFRSSECQAKSPIKHLQQLSLHTHDAPGRQGELIELRFTANAFLHHMVRNMVGALVHVGTGRAPVSWMADLLASRDRSKGAPMFAAEGLYLAGVEYPEVYQLPTWHDEGRLFW</sequence>
<evidence type="ECO:0000256" key="7">
    <source>
        <dbReference type="RuleBase" id="RU003792"/>
    </source>
</evidence>
<dbReference type="InterPro" id="IPR020094">
    <property type="entry name" value="TruA/RsuA/RluB/E/F_N"/>
</dbReference>
<keyword evidence="3 4" id="KW-0413">Isomerase</keyword>
<protein>
    <recommendedName>
        <fullName evidence="4">tRNA pseudouridine synthase A</fullName>
        <ecNumber evidence="4">5.4.99.12</ecNumber>
    </recommendedName>
    <alternativeName>
        <fullName evidence="4">tRNA pseudouridine(38-40) synthase</fullName>
    </alternativeName>
    <alternativeName>
        <fullName evidence="4">tRNA pseudouridylate synthase I</fullName>
    </alternativeName>
    <alternativeName>
        <fullName evidence="4">tRNA-uridine isomerase I</fullName>
    </alternativeName>
</protein>
<evidence type="ECO:0000256" key="5">
    <source>
        <dbReference type="PIRSR" id="PIRSR001430-1"/>
    </source>
</evidence>
<dbReference type="GO" id="GO:0160147">
    <property type="term" value="F:tRNA pseudouridine(38-40) synthase activity"/>
    <property type="evidence" value="ECO:0007669"/>
    <property type="project" value="UniProtKB-EC"/>
</dbReference>
<comment type="catalytic activity">
    <reaction evidence="4 7">
        <text>uridine(38/39/40) in tRNA = pseudouridine(38/39/40) in tRNA</text>
        <dbReference type="Rhea" id="RHEA:22376"/>
        <dbReference type="Rhea" id="RHEA-COMP:10085"/>
        <dbReference type="Rhea" id="RHEA-COMP:10087"/>
        <dbReference type="ChEBI" id="CHEBI:65314"/>
        <dbReference type="ChEBI" id="CHEBI:65315"/>
        <dbReference type="EC" id="5.4.99.12"/>
    </reaction>
</comment>
<name>A0A847SDF2_9NEIS</name>
<evidence type="ECO:0000256" key="6">
    <source>
        <dbReference type="PIRSR" id="PIRSR001430-2"/>
    </source>
</evidence>
<feature type="active site" description="Nucleophile" evidence="4 5">
    <location>
        <position position="51"/>
    </location>
</feature>
<dbReference type="NCBIfam" id="TIGR00071">
    <property type="entry name" value="hisT_truA"/>
    <property type="match status" value="1"/>
</dbReference>
<dbReference type="PANTHER" id="PTHR11142">
    <property type="entry name" value="PSEUDOURIDYLATE SYNTHASE"/>
    <property type="match status" value="1"/>
</dbReference>
<dbReference type="HAMAP" id="MF_00171">
    <property type="entry name" value="TruA"/>
    <property type="match status" value="1"/>
</dbReference>
<dbReference type="PANTHER" id="PTHR11142:SF0">
    <property type="entry name" value="TRNA PSEUDOURIDINE SYNTHASE-LIKE 1"/>
    <property type="match status" value="1"/>
</dbReference>
<accession>A0A847SDF2</accession>
<dbReference type="InterPro" id="IPR020097">
    <property type="entry name" value="PsdUridine_synth_TruA_a/b_dom"/>
</dbReference>
<comment type="function">
    <text evidence="4">Formation of pseudouridine at positions 38, 39 and 40 in the anticodon stem and loop of transfer RNAs.</text>
</comment>
<comment type="similarity">
    <text evidence="1 4 7">Belongs to the tRNA pseudouridine synthase TruA family.</text>
</comment>
<proteinExistence type="inferred from homology"/>
<dbReference type="FunFam" id="3.30.70.580:FF:000001">
    <property type="entry name" value="tRNA pseudouridine synthase A"/>
    <property type="match status" value="1"/>
</dbReference>
<comment type="subunit">
    <text evidence="4">Homodimer.</text>
</comment>
<evidence type="ECO:0000256" key="3">
    <source>
        <dbReference type="ARBA" id="ARBA00023235"/>
    </source>
</evidence>
<dbReference type="PIRSF" id="PIRSF001430">
    <property type="entry name" value="tRNA_psdUrid_synth"/>
    <property type="match status" value="1"/>
</dbReference>
<dbReference type="EMBL" id="JABAIM010000001">
    <property type="protein sequence ID" value="NLR73972.1"/>
    <property type="molecule type" value="Genomic_DNA"/>
</dbReference>
<keyword evidence="2 4" id="KW-0819">tRNA processing</keyword>
<dbReference type="GO" id="GO:0003723">
    <property type="term" value="F:RNA binding"/>
    <property type="evidence" value="ECO:0007669"/>
    <property type="project" value="InterPro"/>
</dbReference>
<evidence type="ECO:0000256" key="2">
    <source>
        <dbReference type="ARBA" id="ARBA00022694"/>
    </source>
</evidence>
<keyword evidence="10" id="KW-1185">Reference proteome</keyword>
<evidence type="ECO:0000256" key="4">
    <source>
        <dbReference type="HAMAP-Rule" id="MF_00171"/>
    </source>
</evidence>
<dbReference type="Gene3D" id="3.30.70.660">
    <property type="entry name" value="Pseudouridine synthase I, catalytic domain, C-terminal subdomain"/>
    <property type="match status" value="1"/>
</dbReference>
<feature type="domain" description="Pseudouridine synthase I TruA alpha/beta" evidence="8">
    <location>
        <begin position="142"/>
        <end position="250"/>
    </location>
</feature>
<dbReference type="RefSeq" id="WP_168875620.1">
    <property type="nucleotide sequence ID" value="NZ_JABAIM010000001.1"/>
</dbReference>
<reference evidence="9 10" key="1">
    <citation type="submission" date="2020-04" db="EMBL/GenBank/DDBJ databases">
        <title>Draft genome of Leeia sp. IMCC25680.</title>
        <authorList>
            <person name="Song J."/>
            <person name="Cho J.-C."/>
        </authorList>
    </citation>
    <scope>NUCLEOTIDE SEQUENCE [LARGE SCALE GENOMIC DNA]</scope>
    <source>
        <strain evidence="9 10">IMCC25680</strain>
    </source>
</reference>
<dbReference type="SUPFAM" id="SSF55120">
    <property type="entry name" value="Pseudouridine synthase"/>
    <property type="match status" value="1"/>
</dbReference>
<feature type="domain" description="Pseudouridine synthase I TruA alpha/beta" evidence="8">
    <location>
        <begin position="8"/>
        <end position="102"/>
    </location>
</feature>
<dbReference type="EC" id="5.4.99.12" evidence="4"/>
<dbReference type="InterPro" id="IPR020103">
    <property type="entry name" value="PsdUridine_synth_cat_dom_sf"/>
</dbReference>
<dbReference type="Proteomes" id="UP000587991">
    <property type="component" value="Unassembled WGS sequence"/>
</dbReference>
<comment type="caution">
    <text evidence="9">The sequence shown here is derived from an EMBL/GenBank/DDBJ whole genome shotgun (WGS) entry which is preliminary data.</text>
</comment>
<dbReference type="GO" id="GO:0031119">
    <property type="term" value="P:tRNA pseudouridine synthesis"/>
    <property type="evidence" value="ECO:0007669"/>
    <property type="project" value="UniProtKB-UniRule"/>
</dbReference>
<dbReference type="InterPro" id="IPR020095">
    <property type="entry name" value="PsdUridine_synth_TruA_C"/>
</dbReference>
<evidence type="ECO:0000313" key="9">
    <source>
        <dbReference type="EMBL" id="NLR73972.1"/>
    </source>
</evidence>
<evidence type="ECO:0000259" key="8">
    <source>
        <dbReference type="Pfam" id="PF01416"/>
    </source>
</evidence>
<comment type="caution">
    <text evidence="4">Lacks conserved residue(s) required for the propagation of feature annotation.</text>
</comment>
<gene>
    <name evidence="4 9" type="primary">truA</name>
    <name evidence="9" type="ORF">HF682_02205</name>
</gene>
<dbReference type="AlphaFoldDB" id="A0A847SDF2"/>
<dbReference type="Pfam" id="PF01416">
    <property type="entry name" value="PseudoU_synth_1"/>
    <property type="match status" value="2"/>
</dbReference>